<dbReference type="OrthoDB" id="668160at2"/>
<name>A0A316TPF7_9BACT</name>
<organism evidence="1 2">
    <name type="scientific">Rhodohalobacter mucosus</name>
    <dbReference type="NCBI Taxonomy" id="2079485"/>
    <lineage>
        <taxon>Bacteria</taxon>
        <taxon>Pseudomonadati</taxon>
        <taxon>Balneolota</taxon>
        <taxon>Balneolia</taxon>
        <taxon>Balneolales</taxon>
        <taxon>Balneolaceae</taxon>
        <taxon>Rhodohalobacter</taxon>
    </lineage>
</organism>
<accession>A0A316TPF7</accession>
<comment type="caution">
    <text evidence="1">The sequence shown here is derived from an EMBL/GenBank/DDBJ whole genome shotgun (WGS) entry which is preliminary data.</text>
</comment>
<evidence type="ECO:0000313" key="2">
    <source>
        <dbReference type="Proteomes" id="UP000245533"/>
    </source>
</evidence>
<protein>
    <submittedName>
        <fullName evidence="1">Uncharacterized protein</fullName>
    </submittedName>
</protein>
<sequence length="172" mass="19384">MTLSNLILSTVLAFAATSDSYDNNPNKHSNPDTLVNSLTIHEGNLACFQDLNCLKSNNPFNQSNLEEVILGSNMTGNYVVEGKSKNEEVYAVYNARGELLRATVIQRNVALPKHLCEVLVSDEFKSWTMIGNEVEIRNFDKNKITYKVVLSRDGEVRVEHFDQYAKPIDRIS</sequence>
<gene>
    <name evidence="1" type="ORF">DDZ15_10725</name>
</gene>
<dbReference type="Proteomes" id="UP000245533">
    <property type="component" value="Unassembled WGS sequence"/>
</dbReference>
<dbReference type="RefSeq" id="WP_109647083.1">
    <property type="nucleotide sequence ID" value="NZ_QGGB01000007.1"/>
</dbReference>
<evidence type="ECO:0000313" key="1">
    <source>
        <dbReference type="EMBL" id="PWN06290.1"/>
    </source>
</evidence>
<proteinExistence type="predicted"/>
<dbReference type="AlphaFoldDB" id="A0A316TPF7"/>
<dbReference type="EMBL" id="QGGB01000007">
    <property type="protein sequence ID" value="PWN06290.1"/>
    <property type="molecule type" value="Genomic_DNA"/>
</dbReference>
<keyword evidence="2" id="KW-1185">Reference proteome</keyword>
<reference evidence="1 2" key="1">
    <citation type="submission" date="2018-05" db="EMBL/GenBank/DDBJ databases">
        <title>Rhodohalobacter halophilus gen. nov., sp. nov., a moderately halophilic member of the family Balneolaceae.</title>
        <authorList>
            <person name="Liu Z.-W."/>
        </authorList>
    </citation>
    <scope>NUCLEOTIDE SEQUENCE [LARGE SCALE GENOMIC DNA]</scope>
    <source>
        <strain evidence="1 2">8A47</strain>
    </source>
</reference>